<dbReference type="Proteomes" id="UP001341840">
    <property type="component" value="Unassembled WGS sequence"/>
</dbReference>
<proteinExistence type="predicted"/>
<organism evidence="1 2">
    <name type="scientific">Stylosanthes scabra</name>
    <dbReference type="NCBI Taxonomy" id="79078"/>
    <lineage>
        <taxon>Eukaryota</taxon>
        <taxon>Viridiplantae</taxon>
        <taxon>Streptophyta</taxon>
        <taxon>Embryophyta</taxon>
        <taxon>Tracheophyta</taxon>
        <taxon>Spermatophyta</taxon>
        <taxon>Magnoliopsida</taxon>
        <taxon>eudicotyledons</taxon>
        <taxon>Gunneridae</taxon>
        <taxon>Pentapetalae</taxon>
        <taxon>rosids</taxon>
        <taxon>fabids</taxon>
        <taxon>Fabales</taxon>
        <taxon>Fabaceae</taxon>
        <taxon>Papilionoideae</taxon>
        <taxon>50 kb inversion clade</taxon>
        <taxon>dalbergioids sensu lato</taxon>
        <taxon>Dalbergieae</taxon>
        <taxon>Pterocarpus clade</taxon>
        <taxon>Stylosanthes</taxon>
    </lineage>
</organism>
<comment type="caution">
    <text evidence="1">The sequence shown here is derived from an EMBL/GenBank/DDBJ whole genome shotgun (WGS) entry which is preliminary data.</text>
</comment>
<feature type="non-terminal residue" evidence="1">
    <location>
        <position position="126"/>
    </location>
</feature>
<keyword evidence="2" id="KW-1185">Reference proteome</keyword>
<evidence type="ECO:0000313" key="1">
    <source>
        <dbReference type="EMBL" id="MED6200996.1"/>
    </source>
</evidence>
<sequence length="126" mass="14115">MKREDDDANWANKGTVCESAPCRAAVTVPLSLDEDATFWYTMRDADEFIVKQFVTNNSHLKIWASSLCHISRNSFEAGLTAESEMKWNPRKQKGEFLDRVAKAGGALQNGSIIEAGDEDQEVEMEL</sequence>
<evidence type="ECO:0000313" key="2">
    <source>
        <dbReference type="Proteomes" id="UP001341840"/>
    </source>
</evidence>
<dbReference type="EMBL" id="JASCZI010213213">
    <property type="protein sequence ID" value="MED6200996.1"/>
    <property type="molecule type" value="Genomic_DNA"/>
</dbReference>
<reference evidence="1 2" key="1">
    <citation type="journal article" date="2023" name="Plants (Basel)">
        <title>Bridging the Gap: Combining Genomics and Transcriptomics Approaches to Understand Stylosanthes scabra, an Orphan Legume from the Brazilian Caatinga.</title>
        <authorList>
            <person name="Ferreira-Neto J.R.C."/>
            <person name="da Silva M.D."/>
            <person name="Binneck E."/>
            <person name="de Melo N.F."/>
            <person name="da Silva R.H."/>
            <person name="de Melo A.L.T.M."/>
            <person name="Pandolfi V."/>
            <person name="Bustamante F.O."/>
            <person name="Brasileiro-Vidal A.C."/>
            <person name="Benko-Iseppon A.M."/>
        </authorList>
    </citation>
    <scope>NUCLEOTIDE SEQUENCE [LARGE SCALE GENOMIC DNA]</scope>
    <source>
        <tissue evidence="1">Leaves</tissue>
    </source>
</reference>
<accession>A0ABU6XUL5</accession>
<protein>
    <submittedName>
        <fullName evidence="1">Uncharacterized protein</fullName>
    </submittedName>
</protein>
<gene>
    <name evidence="1" type="ORF">PIB30_090657</name>
</gene>
<name>A0ABU6XUL5_9FABA</name>